<reference evidence="2 3" key="1">
    <citation type="journal article" date="2021" name="Environ. Microbiol.">
        <title>Genetic insights into the dark matter of the mammalian gut microbiota through targeted genome reconstruction.</title>
        <authorList>
            <person name="Lugli G.A."/>
            <person name="Alessandri G."/>
            <person name="Milani C."/>
            <person name="Viappiani A."/>
            <person name="Fontana F."/>
            <person name="Tarracchini C."/>
            <person name="Mancabelli L."/>
            <person name="Argentini C."/>
            <person name="Ruiz L."/>
            <person name="Margolles A."/>
            <person name="van Sinderen D."/>
            <person name="Turroni F."/>
            <person name="Ventura M."/>
        </authorList>
    </citation>
    <scope>NUCLEOTIDE SEQUENCE [LARGE SCALE GENOMIC DNA]</scope>
    <source>
        <strain evidence="2 3">MA2</strain>
    </source>
</reference>
<gene>
    <name evidence="2" type="ORF">JS528_05580</name>
</gene>
<name>A0ABS5UPM8_9BIFI</name>
<organism evidence="2 3">
    <name type="scientific">Bifidobacterium santillanense</name>
    <dbReference type="NCBI Taxonomy" id="2809028"/>
    <lineage>
        <taxon>Bacteria</taxon>
        <taxon>Bacillati</taxon>
        <taxon>Actinomycetota</taxon>
        <taxon>Actinomycetes</taxon>
        <taxon>Bifidobacteriales</taxon>
        <taxon>Bifidobacteriaceae</taxon>
        <taxon>Bifidobacterium</taxon>
    </lineage>
</organism>
<dbReference type="Proteomes" id="UP000773064">
    <property type="component" value="Unassembled WGS sequence"/>
</dbReference>
<dbReference type="Gene3D" id="3.40.630.30">
    <property type="match status" value="1"/>
</dbReference>
<dbReference type="Pfam" id="PF00583">
    <property type="entry name" value="Acetyltransf_1"/>
    <property type="match status" value="1"/>
</dbReference>
<protein>
    <submittedName>
        <fullName evidence="2">GNAT family N-acetyltransferase</fullName>
    </submittedName>
</protein>
<dbReference type="InterPro" id="IPR000182">
    <property type="entry name" value="GNAT_dom"/>
</dbReference>
<keyword evidence="3" id="KW-1185">Reference proteome</keyword>
<evidence type="ECO:0000313" key="3">
    <source>
        <dbReference type="Proteomes" id="UP000773064"/>
    </source>
</evidence>
<proteinExistence type="predicted"/>
<comment type="caution">
    <text evidence="2">The sequence shown here is derived from an EMBL/GenBank/DDBJ whole genome shotgun (WGS) entry which is preliminary data.</text>
</comment>
<evidence type="ECO:0000313" key="2">
    <source>
        <dbReference type="EMBL" id="MBT1172832.1"/>
    </source>
</evidence>
<dbReference type="SUPFAM" id="SSF55729">
    <property type="entry name" value="Acyl-CoA N-acyltransferases (Nat)"/>
    <property type="match status" value="1"/>
</dbReference>
<accession>A0ABS5UPM8</accession>
<evidence type="ECO:0000259" key="1">
    <source>
        <dbReference type="PROSITE" id="PS51186"/>
    </source>
</evidence>
<dbReference type="PROSITE" id="PS51186">
    <property type="entry name" value="GNAT"/>
    <property type="match status" value="1"/>
</dbReference>
<sequence length="239" mass="26084">MAATAHAISNASTDRTAITYRPIRRDDIDVIVEQFYLTWGVAEPGDPDIARMTSRHFTLHYLEPATRGDIAEGPDGTFMGVTLARVAGRPVLFPEVSDELAHVDAALNATAQGADALARTNAWHRVEERMEDDVAVNERAGAELELFLVAPAARGHGVGGTLWRRLLAYFAHQGVERYYLHTDSSCDVGFYEHKGLTRTAERLAADHPEEPAGDGEDLFIYEGAVEAAPAAREDGEVRA</sequence>
<dbReference type="InterPro" id="IPR016181">
    <property type="entry name" value="Acyl_CoA_acyltransferase"/>
</dbReference>
<dbReference type="CDD" id="cd04301">
    <property type="entry name" value="NAT_SF"/>
    <property type="match status" value="1"/>
</dbReference>
<dbReference type="EMBL" id="JAFEJS010000004">
    <property type="protein sequence ID" value="MBT1172832.1"/>
    <property type="molecule type" value="Genomic_DNA"/>
</dbReference>
<feature type="domain" description="N-acetyltransferase" evidence="1">
    <location>
        <begin position="18"/>
        <end position="232"/>
    </location>
</feature>
<dbReference type="RefSeq" id="WP_214358098.1">
    <property type="nucleotide sequence ID" value="NZ_JAFEJS010000004.1"/>
</dbReference>